<evidence type="ECO:0000313" key="2">
    <source>
        <dbReference type="Proteomes" id="UP000790833"/>
    </source>
</evidence>
<reference evidence="1" key="1">
    <citation type="submission" date="2021-03" db="EMBL/GenBank/DDBJ databases">
        <authorList>
            <person name="Palmer J.M."/>
        </authorList>
    </citation>
    <scope>NUCLEOTIDE SEQUENCE</scope>
    <source>
        <strain evidence="1">ARV_011</strain>
    </source>
</reference>
<organism evidence="1 2">
    <name type="scientific">Scheffersomyces spartinae</name>
    <dbReference type="NCBI Taxonomy" id="45513"/>
    <lineage>
        <taxon>Eukaryota</taxon>
        <taxon>Fungi</taxon>
        <taxon>Dikarya</taxon>
        <taxon>Ascomycota</taxon>
        <taxon>Saccharomycotina</taxon>
        <taxon>Pichiomycetes</taxon>
        <taxon>Debaryomycetaceae</taxon>
        <taxon>Scheffersomyces</taxon>
    </lineage>
</organism>
<comment type="caution">
    <text evidence="1">The sequence shown here is derived from an EMBL/GenBank/DDBJ whole genome shotgun (WGS) entry which is preliminary data.</text>
</comment>
<name>A0A9P7VAB3_9ASCO</name>
<dbReference type="RefSeq" id="XP_043049820.1">
    <property type="nucleotide sequence ID" value="XM_043195647.1"/>
</dbReference>
<protein>
    <submittedName>
        <fullName evidence="1">Uncharacterized protein</fullName>
    </submittedName>
</protein>
<dbReference type="Proteomes" id="UP000790833">
    <property type="component" value="Unassembled WGS sequence"/>
</dbReference>
<accession>A0A9P7VAB3</accession>
<sequence>MVGCEEGGSTNWQVPGSLVKVELGDEVETGVVEVDKEDVYGVIDDVDISLRFSVKQSSVSDT</sequence>
<dbReference type="AlphaFoldDB" id="A0A9P7VAB3"/>
<dbReference type="GeneID" id="66118374"/>
<dbReference type="EMBL" id="JAHMUF010000008">
    <property type="protein sequence ID" value="KAG7194273.1"/>
    <property type="molecule type" value="Genomic_DNA"/>
</dbReference>
<proteinExistence type="predicted"/>
<evidence type="ECO:0000313" key="1">
    <source>
        <dbReference type="EMBL" id="KAG7194273.1"/>
    </source>
</evidence>
<gene>
    <name evidence="1" type="ORF">KQ657_005000</name>
</gene>
<keyword evidence="2" id="KW-1185">Reference proteome</keyword>